<accession>A0A2U8WH08</accession>
<dbReference type="AlphaFoldDB" id="A0A2U8WH08"/>
<dbReference type="KEGG" id="mtea:DK419_02555"/>
<feature type="domain" description="DUF2169" evidence="1">
    <location>
        <begin position="40"/>
        <end position="368"/>
    </location>
</feature>
<dbReference type="Pfam" id="PF09937">
    <property type="entry name" value="DUF2169"/>
    <property type="match status" value="1"/>
</dbReference>
<dbReference type="InterPro" id="IPR018683">
    <property type="entry name" value="DUF2169"/>
</dbReference>
<evidence type="ECO:0000313" key="3">
    <source>
        <dbReference type="Proteomes" id="UP000245444"/>
    </source>
</evidence>
<name>A0A2U8WH08_9HYPH</name>
<keyword evidence="3" id="KW-1185">Reference proteome</keyword>
<dbReference type="EMBL" id="CP029553">
    <property type="protein sequence ID" value="AWN45339.1"/>
    <property type="molecule type" value="Genomic_DNA"/>
</dbReference>
<organism evidence="2 3">
    <name type="scientific">Methylobacterium terrae</name>
    <dbReference type="NCBI Taxonomy" id="2202827"/>
    <lineage>
        <taxon>Bacteria</taxon>
        <taxon>Pseudomonadati</taxon>
        <taxon>Pseudomonadota</taxon>
        <taxon>Alphaproteobacteria</taxon>
        <taxon>Hyphomicrobiales</taxon>
        <taxon>Methylobacteriaceae</taxon>
        <taxon>Methylobacterium</taxon>
    </lineage>
</organism>
<sequence length="401" mass="44378">MVPSRSSSPARSSTTIEGRTMEMLNLSPFPNLRFFNTDNEGREFGVLLVKGTYDITADGRLVVADEQEPLVLTDTYHGALNTSSLRVPSDIVPKKPRADVILNAVARVPGGLARPSWTCGVRVEGEHVLERRLRVTGPRVWEPVWGVSERARATMSAAERRRVFGGWRLSEPEPASEVPIRYELASGGLLARPQEGSDEAFLEADERNPLGCGWIDPALTPIEAPVSAPRIEAADAPIREPHHLYAPAGFGPIPPAWLPRRPLGGTYDAHWRAHVWPNWPADYDFAYHNSAHPDLVYPDLLIGDETVRLFGFGGEDGERVIRLPGHAIVLEVTRAGGRAHAAPIELDTLYLDVADPDPRRHRAHLSWRTIFDHREVEGLTFLLADLAELMAPPSTETEKRS</sequence>
<dbReference type="Proteomes" id="UP000245444">
    <property type="component" value="Chromosome"/>
</dbReference>
<proteinExistence type="predicted"/>
<protein>
    <recommendedName>
        <fullName evidence="1">DUF2169 domain-containing protein</fullName>
    </recommendedName>
</protein>
<evidence type="ECO:0000313" key="2">
    <source>
        <dbReference type="EMBL" id="AWN45339.1"/>
    </source>
</evidence>
<dbReference type="OrthoDB" id="237820at2"/>
<gene>
    <name evidence="2" type="ORF">DK419_02555</name>
</gene>
<evidence type="ECO:0000259" key="1">
    <source>
        <dbReference type="Pfam" id="PF09937"/>
    </source>
</evidence>
<reference evidence="2 3" key="1">
    <citation type="submission" date="2018-05" db="EMBL/GenBank/DDBJ databases">
        <title>Complete Genome Sequence of Methylobacterium sp. 17Sr1-28.</title>
        <authorList>
            <person name="Srinivasan S."/>
        </authorList>
    </citation>
    <scope>NUCLEOTIDE SEQUENCE [LARGE SCALE GENOMIC DNA]</scope>
    <source>
        <strain evidence="2 3">17Sr1-28</strain>
    </source>
</reference>